<keyword evidence="1" id="KW-1133">Transmembrane helix</keyword>
<keyword evidence="1" id="KW-0812">Transmembrane</keyword>
<feature type="transmembrane region" description="Helical" evidence="1">
    <location>
        <begin position="140"/>
        <end position="161"/>
    </location>
</feature>
<dbReference type="PANTHER" id="PTHR35337:SF1">
    <property type="entry name" value="SLR1478 PROTEIN"/>
    <property type="match status" value="1"/>
</dbReference>
<dbReference type="Pfam" id="PF01944">
    <property type="entry name" value="SpoIIM"/>
    <property type="match status" value="1"/>
</dbReference>
<keyword evidence="1" id="KW-0472">Membrane</keyword>
<sequence length="364" mass="38593">MALIDTLRAVKLPGRLPGLWGHAPDPAQDTAIAAAALRSDAFRAAREADWRRLERIVARLEAGRLRALSDEDLLALPVLYRTAASSLSVARETSLDAATLAWLETLVQRAWFQVYGPRQGLGTWLARFLGGGWPAAVRGLGIDLGIAFAVMVAGTLAGWLLCAGDPTWYGALFPADGTDPRVPGATRAVLHATLFGQQGQTGLGAFAAYLFSHNAQIAILAFALGFAFGVPSLLLLIQNTATLGAMLWLYHGQGLTVEAIGWLSVHGTTELFAILLAGAAGLHVGRAIAFPGQRAVLDAVAEAGRRAALVMVGVVLMLLVAGLLEGFARQLIDDTGGRLILGWSVLALWCAYFFGLRRTPGKLR</sequence>
<dbReference type="PANTHER" id="PTHR35337">
    <property type="entry name" value="SLR1478 PROTEIN"/>
    <property type="match status" value="1"/>
</dbReference>
<feature type="transmembrane region" description="Helical" evidence="1">
    <location>
        <begin position="340"/>
        <end position="356"/>
    </location>
</feature>
<evidence type="ECO:0000313" key="3">
    <source>
        <dbReference type="Proteomes" id="UP001595604"/>
    </source>
</evidence>
<feature type="transmembrane region" description="Helical" evidence="1">
    <location>
        <begin position="217"/>
        <end position="236"/>
    </location>
</feature>
<organism evidence="2 3">
    <name type="scientific">Novosphingobium bradum</name>
    <dbReference type="NCBI Taxonomy" id="1737444"/>
    <lineage>
        <taxon>Bacteria</taxon>
        <taxon>Pseudomonadati</taxon>
        <taxon>Pseudomonadota</taxon>
        <taxon>Alphaproteobacteria</taxon>
        <taxon>Sphingomonadales</taxon>
        <taxon>Sphingomonadaceae</taxon>
        <taxon>Novosphingobium</taxon>
    </lineage>
</organism>
<gene>
    <name evidence="2" type="ORF">ACFOD9_01565</name>
</gene>
<dbReference type="EMBL" id="JBHRTQ010000002">
    <property type="protein sequence ID" value="MFC3172931.1"/>
    <property type="molecule type" value="Genomic_DNA"/>
</dbReference>
<dbReference type="Proteomes" id="UP001595604">
    <property type="component" value="Unassembled WGS sequence"/>
</dbReference>
<protein>
    <submittedName>
        <fullName evidence="2">Stage II sporulation protein M</fullName>
    </submittedName>
</protein>
<dbReference type="InterPro" id="IPR002798">
    <property type="entry name" value="SpoIIM-like"/>
</dbReference>
<reference evidence="3" key="1">
    <citation type="journal article" date="2019" name="Int. J. Syst. Evol. Microbiol.">
        <title>The Global Catalogue of Microorganisms (GCM) 10K type strain sequencing project: providing services to taxonomists for standard genome sequencing and annotation.</title>
        <authorList>
            <consortium name="The Broad Institute Genomics Platform"/>
            <consortium name="The Broad Institute Genome Sequencing Center for Infectious Disease"/>
            <person name="Wu L."/>
            <person name="Ma J."/>
        </authorList>
    </citation>
    <scope>NUCLEOTIDE SEQUENCE [LARGE SCALE GENOMIC DNA]</scope>
    <source>
        <strain evidence="3">KCTC 42984</strain>
    </source>
</reference>
<feature type="transmembrane region" description="Helical" evidence="1">
    <location>
        <begin position="309"/>
        <end position="328"/>
    </location>
</feature>
<proteinExistence type="predicted"/>
<accession>A0ABV7INT6</accession>
<comment type="caution">
    <text evidence="2">The sequence shown here is derived from an EMBL/GenBank/DDBJ whole genome shotgun (WGS) entry which is preliminary data.</text>
</comment>
<name>A0ABV7INT6_9SPHN</name>
<keyword evidence="3" id="KW-1185">Reference proteome</keyword>
<feature type="transmembrane region" description="Helical" evidence="1">
    <location>
        <begin position="248"/>
        <end position="265"/>
    </location>
</feature>
<evidence type="ECO:0000313" key="2">
    <source>
        <dbReference type="EMBL" id="MFC3172931.1"/>
    </source>
</evidence>
<dbReference type="RefSeq" id="WP_379508325.1">
    <property type="nucleotide sequence ID" value="NZ_JBHRTQ010000002.1"/>
</dbReference>
<feature type="transmembrane region" description="Helical" evidence="1">
    <location>
        <begin position="271"/>
        <end position="289"/>
    </location>
</feature>
<evidence type="ECO:0000256" key="1">
    <source>
        <dbReference type="SAM" id="Phobius"/>
    </source>
</evidence>